<reference evidence="1" key="1">
    <citation type="submission" date="2021-05" db="EMBL/GenBank/DDBJ databases">
        <authorList>
            <person name="Scholz U."/>
            <person name="Mascher M."/>
            <person name="Fiebig A."/>
        </authorList>
    </citation>
    <scope>NUCLEOTIDE SEQUENCE [LARGE SCALE GENOMIC DNA]</scope>
</reference>
<accession>A0ACD5WCJ6</accession>
<keyword evidence="2" id="KW-1185">Reference proteome</keyword>
<evidence type="ECO:0000313" key="2">
    <source>
        <dbReference type="Proteomes" id="UP001732700"/>
    </source>
</evidence>
<organism evidence="1 2">
    <name type="scientific">Avena sativa</name>
    <name type="common">Oat</name>
    <dbReference type="NCBI Taxonomy" id="4498"/>
    <lineage>
        <taxon>Eukaryota</taxon>
        <taxon>Viridiplantae</taxon>
        <taxon>Streptophyta</taxon>
        <taxon>Embryophyta</taxon>
        <taxon>Tracheophyta</taxon>
        <taxon>Spermatophyta</taxon>
        <taxon>Magnoliopsida</taxon>
        <taxon>Liliopsida</taxon>
        <taxon>Poales</taxon>
        <taxon>Poaceae</taxon>
        <taxon>BOP clade</taxon>
        <taxon>Pooideae</taxon>
        <taxon>Poodae</taxon>
        <taxon>Poeae</taxon>
        <taxon>Poeae Chloroplast Group 1 (Aveneae type)</taxon>
        <taxon>Aveninae</taxon>
        <taxon>Avena</taxon>
    </lineage>
</organism>
<proteinExistence type="predicted"/>
<dbReference type="EnsemblPlants" id="AVESA.00010b.r2.4AG0617790.2">
    <property type="protein sequence ID" value="AVESA.00010b.r2.4AG0617790.2.CDS"/>
    <property type="gene ID" value="AVESA.00010b.r2.4AG0617790"/>
</dbReference>
<protein>
    <submittedName>
        <fullName evidence="1">Uncharacterized protein</fullName>
    </submittedName>
</protein>
<evidence type="ECO:0000313" key="1">
    <source>
        <dbReference type="EnsemblPlants" id="AVESA.00010b.r2.4AG0617790.2.CDS"/>
    </source>
</evidence>
<name>A0ACD5WCJ6_AVESA</name>
<reference evidence="1" key="2">
    <citation type="submission" date="2025-09" db="UniProtKB">
        <authorList>
            <consortium name="EnsemblPlants"/>
        </authorList>
    </citation>
    <scope>IDENTIFICATION</scope>
</reference>
<sequence length="519" mass="58448">MYYKGWYHLFYQYNPEGAVWGNIVWGHSVSRDLINWVVLEPALRPSIKADKYGCWSGSATMLPDATPVIMYTGIIQEIKDWSYQVQNLAYPRNSSDPLLREWIKPASNPVIVPEGEMNKTLFRDPTTAWRADGLWRLLVGSREGTTRGVAYLYRSQDFKRWTRVRWPLHSGSTGMWECPDFYPVMVGGWQKGLDTSVPSSARVKHILKNSLDTRRYDYYTVGAYDCNMERYVPDNPAGDEHHLRYDYGNFYASKTFYDPSKQRRILWGWANESDTVDDDKAKGWAGIQAIPRKVWLEHGGKQLLQWPVEEVEALRGKLASLNDRVIKPGDSVEVTGIQTAQADVEVTFEVLSMEGMEALDPALAYDAQKLCSLWGADKGGVGPFGLWVLASAKLQEKTAVFFRVFRAVGRNNTKPVVLMCTDPTSSSLSPNLYRPTFAGFVDTDISQGKIITLRSLIDRSVVESFGAGGRTCILSRVYPSLATGKNAHLHVFNNGKADIRVSQLAAWEMKPALMNGAQI</sequence>
<dbReference type="Proteomes" id="UP001732700">
    <property type="component" value="Chromosome 4A"/>
</dbReference>